<evidence type="ECO:0000256" key="6">
    <source>
        <dbReference type="ARBA" id="ARBA00022692"/>
    </source>
</evidence>
<name>A4BB97_9GAMM</name>
<dbReference type="SUPFAM" id="SSF103473">
    <property type="entry name" value="MFS general substrate transporter"/>
    <property type="match status" value="1"/>
</dbReference>
<gene>
    <name evidence="11" type="ORF">MED297_11860</name>
</gene>
<feature type="transmembrane region" description="Helical" evidence="9">
    <location>
        <begin position="361"/>
        <end position="382"/>
    </location>
</feature>
<dbReference type="CDD" id="cd17471">
    <property type="entry name" value="MFS_Set"/>
    <property type="match status" value="1"/>
</dbReference>
<evidence type="ECO:0000256" key="9">
    <source>
        <dbReference type="SAM" id="Phobius"/>
    </source>
</evidence>
<dbReference type="AlphaFoldDB" id="A4BB97"/>
<evidence type="ECO:0000256" key="5">
    <source>
        <dbReference type="ARBA" id="ARBA00022597"/>
    </source>
</evidence>
<evidence type="ECO:0000313" key="11">
    <source>
        <dbReference type="EMBL" id="EAR10710.1"/>
    </source>
</evidence>
<accession>A4BB97</accession>
<evidence type="ECO:0000256" key="7">
    <source>
        <dbReference type="ARBA" id="ARBA00022989"/>
    </source>
</evidence>
<keyword evidence="7 9" id="KW-1133">Transmembrane helix</keyword>
<dbReference type="GO" id="GO:0005886">
    <property type="term" value="C:plasma membrane"/>
    <property type="evidence" value="ECO:0007669"/>
    <property type="project" value="UniProtKB-SubCell"/>
</dbReference>
<feature type="transmembrane region" description="Helical" evidence="9">
    <location>
        <begin position="333"/>
        <end position="355"/>
    </location>
</feature>
<feature type="transmembrane region" description="Helical" evidence="9">
    <location>
        <begin position="204"/>
        <end position="233"/>
    </location>
</feature>
<protein>
    <submittedName>
        <fullName evidence="11">Permease</fullName>
    </submittedName>
</protein>
<dbReference type="RefSeq" id="WP_008042024.1">
    <property type="nucleotide sequence ID" value="NZ_CH724149.1"/>
</dbReference>
<evidence type="ECO:0000259" key="10">
    <source>
        <dbReference type="PROSITE" id="PS50850"/>
    </source>
</evidence>
<feature type="transmembrane region" description="Helical" evidence="9">
    <location>
        <begin position="300"/>
        <end position="321"/>
    </location>
</feature>
<evidence type="ECO:0000256" key="1">
    <source>
        <dbReference type="ARBA" id="ARBA00004651"/>
    </source>
</evidence>
<dbReference type="Gene3D" id="1.20.1250.20">
    <property type="entry name" value="MFS general substrate transporter like domains"/>
    <property type="match status" value="2"/>
</dbReference>
<sequence length="392" mass="42978">MSQLLIYRVQFISAALFNGLSISLVMPLMGLFLIDEVGASPLQMGIFLAIQAMAGVFVATRVAKWSDKGLSRKKIIIVGQQFLTATLVVFALSNNYWVVLAAAVLLFSGNAPAMSQIYSLGREYCDQNGIKDTEVFISSMRAGFAVSFVIGPPVAFMVKAGYGFSMTFMIAIVMSQLLALMTWRLPEQSHQTESDTGHIAPMAWYRNVSIVLLLGSFLFAFMANTLFVTAIPLYLTKELMIADQWAGYLLGLAALLEIPLMILAGMWGARLGYRRVLLVGMTSGLLLFLGMLTFTQTPALMGLQFFNALFVATTQTLGMLLMQKLMRDQLGLANTLFNNVFICAMLLSNVFIGVIAQWFSYYHVFVAGGAMMGLAIVALWLMRAPESDQVAA</sequence>
<keyword evidence="8 9" id="KW-0472">Membrane</keyword>
<organism evidence="11 12">
    <name type="scientific">Reinekea blandensis MED297</name>
    <dbReference type="NCBI Taxonomy" id="314283"/>
    <lineage>
        <taxon>Bacteria</taxon>
        <taxon>Pseudomonadati</taxon>
        <taxon>Pseudomonadota</taxon>
        <taxon>Gammaproteobacteria</taxon>
        <taxon>Oceanospirillales</taxon>
        <taxon>Saccharospirillaceae</taxon>
        <taxon>Reinekea</taxon>
    </lineage>
</organism>
<dbReference type="PROSITE" id="PS50850">
    <property type="entry name" value="MFS"/>
    <property type="match status" value="1"/>
</dbReference>
<dbReference type="Proteomes" id="UP000005953">
    <property type="component" value="Unassembled WGS sequence"/>
</dbReference>
<evidence type="ECO:0000256" key="3">
    <source>
        <dbReference type="ARBA" id="ARBA00022448"/>
    </source>
</evidence>
<keyword evidence="5" id="KW-0762">Sugar transport</keyword>
<feature type="transmembrane region" description="Helical" evidence="9">
    <location>
        <begin position="142"/>
        <end position="158"/>
    </location>
</feature>
<keyword evidence="3" id="KW-0813">Transport</keyword>
<dbReference type="PANTHER" id="PTHR23535:SF2">
    <property type="entry name" value="SUGAR EFFLUX TRANSPORTER A-RELATED"/>
    <property type="match status" value="1"/>
</dbReference>
<comment type="caution">
    <text evidence="11">The sequence shown here is derived from an EMBL/GenBank/DDBJ whole genome shotgun (WGS) entry which is preliminary data.</text>
</comment>
<reference evidence="11 12" key="1">
    <citation type="submission" date="2006-02" db="EMBL/GenBank/DDBJ databases">
        <authorList>
            <person name="Pinhassi J."/>
            <person name="Pedros-Alio C."/>
            <person name="Ferriera S."/>
            <person name="Johnson J."/>
            <person name="Kravitz S."/>
            <person name="Halpern A."/>
            <person name="Remington K."/>
            <person name="Beeson K."/>
            <person name="Tran B."/>
            <person name="Rogers Y.-H."/>
            <person name="Friedman R."/>
            <person name="Venter J.C."/>
        </authorList>
    </citation>
    <scope>NUCLEOTIDE SEQUENCE [LARGE SCALE GENOMIC DNA]</scope>
    <source>
        <strain evidence="11 12">MED297</strain>
    </source>
</reference>
<dbReference type="InterPro" id="IPR036259">
    <property type="entry name" value="MFS_trans_sf"/>
</dbReference>
<feature type="domain" description="Major facilitator superfamily (MFS) profile" evidence="10">
    <location>
        <begin position="7"/>
        <end position="387"/>
    </location>
</feature>
<dbReference type="STRING" id="314283.MED297_11860"/>
<keyword evidence="6 9" id="KW-0812">Transmembrane</keyword>
<dbReference type="PANTHER" id="PTHR23535">
    <property type="entry name" value="SUGAR EFFLUX TRANSPORTER A-RELATED"/>
    <property type="match status" value="1"/>
</dbReference>
<keyword evidence="4" id="KW-1003">Cell membrane</keyword>
<dbReference type="HOGENOM" id="CLU_055598_3_0_6"/>
<feature type="transmembrane region" description="Helical" evidence="9">
    <location>
        <begin position="12"/>
        <end position="34"/>
    </location>
</feature>
<evidence type="ECO:0000256" key="8">
    <source>
        <dbReference type="ARBA" id="ARBA00023136"/>
    </source>
</evidence>
<dbReference type="GO" id="GO:0022857">
    <property type="term" value="F:transmembrane transporter activity"/>
    <property type="evidence" value="ECO:0007669"/>
    <property type="project" value="InterPro"/>
</dbReference>
<evidence type="ECO:0000313" key="12">
    <source>
        <dbReference type="Proteomes" id="UP000005953"/>
    </source>
</evidence>
<dbReference type="OrthoDB" id="7337792at2"/>
<comment type="similarity">
    <text evidence="2">Belongs to the major facilitator superfamily. Set transporter family.</text>
</comment>
<evidence type="ECO:0000256" key="2">
    <source>
        <dbReference type="ARBA" id="ARBA00006523"/>
    </source>
</evidence>
<feature type="transmembrane region" description="Helical" evidence="9">
    <location>
        <begin position="46"/>
        <end position="63"/>
    </location>
</feature>
<dbReference type="InterPro" id="IPR011701">
    <property type="entry name" value="MFS"/>
</dbReference>
<dbReference type="EMBL" id="AAOE01000003">
    <property type="protein sequence ID" value="EAR10710.1"/>
    <property type="molecule type" value="Genomic_DNA"/>
</dbReference>
<proteinExistence type="inferred from homology"/>
<comment type="subcellular location">
    <subcellularLocation>
        <location evidence="1">Cell membrane</location>
        <topology evidence="1">Multi-pass membrane protein</topology>
    </subcellularLocation>
</comment>
<evidence type="ECO:0000256" key="4">
    <source>
        <dbReference type="ARBA" id="ARBA00022475"/>
    </source>
</evidence>
<dbReference type="Pfam" id="PF07690">
    <property type="entry name" value="MFS_1"/>
    <property type="match status" value="2"/>
</dbReference>
<feature type="transmembrane region" description="Helical" evidence="9">
    <location>
        <begin position="245"/>
        <end position="264"/>
    </location>
</feature>
<dbReference type="InterPro" id="IPR020846">
    <property type="entry name" value="MFS_dom"/>
</dbReference>
<feature type="transmembrane region" description="Helical" evidence="9">
    <location>
        <begin position="276"/>
        <end position="294"/>
    </location>
</feature>
<keyword evidence="12" id="KW-1185">Reference proteome</keyword>